<gene>
    <name evidence="2" type="ORF">EI981_24460</name>
</gene>
<dbReference type="InterPro" id="IPR038765">
    <property type="entry name" value="Papain-like_cys_pep_sf"/>
</dbReference>
<protein>
    <submittedName>
        <fullName evidence="2">Transglutaminase</fullName>
    </submittedName>
</protein>
<keyword evidence="3" id="KW-1185">Reference proteome</keyword>
<dbReference type="Gene3D" id="3.10.620.30">
    <property type="match status" value="1"/>
</dbReference>
<dbReference type="EMBL" id="CP034346">
    <property type="protein sequence ID" value="AZS17267.1"/>
    <property type="molecule type" value="Genomic_DNA"/>
</dbReference>
<dbReference type="InterPro" id="IPR002931">
    <property type="entry name" value="Transglutaminase-like"/>
</dbReference>
<proteinExistence type="predicted"/>
<dbReference type="SUPFAM" id="SSF54001">
    <property type="entry name" value="Cysteine proteinases"/>
    <property type="match status" value="1"/>
</dbReference>
<evidence type="ECO:0000313" key="2">
    <source>
        <dbReference type="EMBL" id="AZS17267.1"/>
    </source>
</evidence>
<dbReference type="RefSeq" id="WP_127002670.1">
    <property type="nucleotide sequence ID" value="NZ_CP034346.1"/>
</dbReference>
<dbReference type="AlphaFoldDB" id="A0A3S9V3Y1"/>
<dbReference type="KEGG" id="plut:EI981_24460"/>
<name>A0A3S9V3Y1_9BACL</name>
<feature type="domain" description="Transglutaminase-like" evidence="1">
    <location>
        <begin position="134"/>
        <end position="227"/>
    </location>
</feature>
<dbReference type="Pfam" id="PF01841">
    <property type="entry name" value="Transglut_core"/>
    <property type="match status" value="1"/>
</dbReference>
<organism evidence="2 3">
    <name type="scientific">Paenibacillus lutimineralis</name>
    <dbReference type="NCBI Taxonomy" id="2707005"/>
    <lineage>
        <taxon>Bacteria</taxon>
        <taxon>Bacillati</taxon>
        <taxon>Bacillota</taxon>
        <taxon>Bacilli</taxon>
        <taxon>Bacillales</taxon>
        <taxon>Paenibacillaceae</taxon>
        <taxon>Paenibacillus</taxon>
    </lineage>
</organism>
<dbReference type="GO" id="GO:0005737">
    <property type="term" value="C:cytoplasm"/>
    <property type="evidence" value="ECO:0007669"/>
    <property type="project" value="TreeGrafter"/>
</dbReference>
<dbReference type="Proteomes" id="UP000270678">
    <property type="component" value="Chromosome"/>
</dbReference>
<evidence type="ECO:0000259" key="1">
    <source>
        <dbReference type="Pfam" id="PF01841"/>
    </source>
</evidence>
<evidence type="ECO:0000313" key="3">
    <source>
        <dbReference type="Proteomes" id="UP000270678"/>
    </source>
</evidence>
<dbReference type="OrthoDB" id="9788327at2"/>
<dbReference type="PANTHER" id="PTHR46333">
    <property type="entry name" value="CYTOKINESIS PROTEIN 3"/>
    <property type="match status" value="1"/>
</dbReference>
<reference evidence="3" key="1">
    <citation type="submission" date="2018-12" db="EMBL/GenBank/DDBJ databases">
        <title>Complete genome sequence of Paenibacillus sp. MBLB1234.</title>
        <authorList>
            <person name="Nam Y.-D."/>
            <person name="Kang J."/>
            <person name="Chung W.-H."/>
            <person name="Park Y.S."/>
        </authorList>
    </citation>
    <scope>NUCLEOTIDE SEQUENCE [LARGE SCALE GENOMIC DNA]</scope>
    <source>
        <strain evidence="3">MBLB1234</strain>
    </source>
</reference>
<sequence length="373" mass="42699">MRRSMVRRWLAAGLLGAVMLGVIPPHIGVPHVHAASDSVYVTSSTDLQLKLAEGLGAREASITLKYKGPTKELEQLLKQAINEALDSDPYTKYIVDRYTYSWKGTSGYAKINLQVSYRETAEQSAYVKRRVQEILREILTPEMNVHQKVKAIHDYVVLHLIYDRDLQKYTAYEGLLTGKAVCQGYSLLTYQLLKEAGFNNMIVEGTAGGQLHAWNLVSLDNLWYHLDTTWDDPSPDNPERVRYNYYLLTDEQMRQDHQWAKLYPAASTLYRDSLRSLSIQDEDKRDVYHALEEQLGYNLYYPNAAITDSVDMQKKVKQGLKAGKTTITVRYDGSERQLLQDLVSLYDLSIDNISYLASPLYGTDDLQVEIHWE</sequence>
<dbReference type="PANTHER" id="PTHR46333:SF2">
    <property type="entry name" value="CYTOKINESIS PROTEIN 3"/>
    <property type="match status" value="1"/>
</dbReference>
<accession>A0A3S9V3Y1</accession>
<dbReference type="InterPro" id="IPR052557">
    <property type="entry name" value="CAP/Cytokinesis_protein"/>
</dbReference>